<reference evidence="10" key="1">
    <citation type="submission" date="2011-08" db="EMBL/GenBank/DDBJ databases">
        <authorList>
            <person name="Rombauts S."/>
        </authorList>
    </citation>
    <scope>NUCLEOTIDE SEQUENCE</scope>
    <source>
        <strain evidence="10">London</strain>
    </source>
</reference>
<evidence type="ECO:0000256" key="4">
    <source>
        <dbReference type="ARBA" id="ARBA00023136"/>
    </source>
</evidence>
<dbReference type="Gene3D" id="1.10.287.110">
    <property type="entry name" value="DnaJ domain"/>
    <property type="match status" value="1"/>
</dbReference>
<keyword evidence="2 7" id="KW-0812">Transmembrane</keyword>
<dbReference type="SUPFAM" id="SSF46565">
    <property type="entry name" value="Chaperone J-domain"/>
    <property type="match status" value="1"/>
</dbReference>
<dbReference type="OMA" id="WFWRYTV"/>
<evidence type="ECO:0000256" key="5">
    <source>
        <dbReference type="ARBA" id="ARBA00023186"/>
    </source>
</evidence>
<sequence>MDIKVTLVLVIFNLGFAYGFFEGIYCGVDNCYDVLNVTRESTKEEITKAYRKLARKHHPDVHKTAEAKAEASEKFTKLAAAYEILRDDEQRKDYNYMLDNPDEVYRHYYHYYRRRYAPKVDVRIVIVITITVISGIQYWACLSKYNEAIDYFLTIPKYRIKATEIAKDEGLLDHSAANRKKNRFKSKDEIRQEEERVLRKIIEEKMDIKGAYAKPKITDVLWIQLFLLPITIFNWIYFQIRWIYKFSICKEEYGDEEFEYLIRKNMSLSKSQYDALDADEKLEYLELELWDKDKFKTWKQEKDDEMRAKLAESGVAKRYRRWKKKGGPGQITFLDD</sequence>
<protein>
    <recommendedName>
        <fullName evidence="8">J domain-containing protein</fullName>
    </recommendedName>
</protein>
<evidence type="ECO:0000256" key="2">
    <source>
        <dbReference type="ARBA" id="ARBA00022692"/>
    </source>
</evidence>
<organism evidence="9 10">
    <name type="scientific">Tetranychus urticae</name>
    <name type="common">Two-spotted spider mite</name>
    <dbReference type="NCBI Taxonomy" id="32264"/>
    <lineage>
        <taxon>Eukaryota</taxon>
        <taxon>Metazoa</taxon>
        <taxon>Ecdysozoa</taxon>
        <taxon>Arthropoda</taxon>
        <taxon>Chelicerata</taxon>
        <taxon>Arachnida</taxon>
        <taxon>Acari</taxon>
        <taxon>Acariformes</taxon>
        <taxon>Trombidiformes</taxon>
        <taxon>Prostigmata</taxon>
        <taxon>Eleutherengona</taxon>
        <taxon>Raphignathae</taxon>
        <taxon>Tetranychoidea</taxon>
        <taxon>Tetranychidae</taxon>
        <taxon>Tetranychus</taxon>
    </lineage>
</organism>
<keyword evidence="5" id="KW-0143">Chaperone</keyword>
<evidence type="ECO:0000313" key="9">
    <source>
        <dbReference type="EnsemblMetazoa" id="tetur07g00300.1"/>
    </source>
</evidence>
<dbReference type="eggNOG" id="KOG0722">
    <property type="taxonomic scope" value="Eukaryota"/>
</dbReference>
<evidence type="ECO:0000313" key="10">
    <source>
        <dbReference type="Proteomes" id="UP000015104"/>
    </source>
</evidence>
<evidence type="ECO:0000259" key="8">
    <source>
        <dbReference type="PROSITE" id="PS50076"/>
    </source>
</evidence>
<keyword evidence="3 7" id="KW-1133">Transmembrane helix</keyword>
<dbReference type="Pfam" id="PF00226">
    <property type="entry name" value="DnaJ"/>
    <property type="match status" value="1"/>
</dbReference>
<dbReference type="OrthoDB" id="270167at2759"/>
<dbReference type="PROSITE" id="PS50076">
    <property type="entry name" value="DNAJ_2"/>
    <property type="match status" value="1"/>
</dbReference>
<dbReference type="Proteomes" id="UP000015104">
    <property type="component" value="Unassembled WGS sequence"/>
</dbReference>
<keyword evidence="10" id="KW-1185">Reference proteome</keyword>
<dbReference type="CDD" id="cd06257">
    <property type="entry name" value="DnaJ"/>
    <property type="match status" value="1"/>
</dbReference>
<dbReference type="InterPro" id="IPR001623">
    <property type="entry name" value="DnaJ_domain"/>
</dbReference>
<feature type="domain" description="J" evidence="8">
    <location>
        <begin position="30"/>
        <end position="98"/>
    </location>
</feature>
<dbReference type="EMBL" id="CAEY01001871">
    <property type="status" value="NOT_ANNOTATED_CDS"/>
    <property type="molecule type" value="Genomic_DNA"/>
</dbReference>
<reference evidence="9" key="2">
    <citation type="submission" date="2015-06" db="UniProtKB">
        <authorList>
            <consortium name="EnsemblMetazoa"/>
        </authorList>
    </citation>
    <scope>IDENTIFICATION</scope>
</reference>
<evidence type="ECO:0000256" key="3">
    <source>
        <dbReference type="ARBA" id="ARBA00022989"/>
    </source>
</evidence>
<dbReference type="GO" id="GO:0005789">
    <property type="term" value="C:endoplasmic reticulum membrane"/>
    <property type="evidence" value="ECO:0007669"/>
    <property type="project" value="TreeGrafter"/>
</dbReference>
<keyword evidence="4 7" id="KW-0472">Membrane</keyword>
<gene>
    <name evidence="9" type="primary">107362091</name>
</gene>
<evidence type="ECO:0000256" key="7">
    <source>
        <dbReference type="SAM" id="Phobius"/>
    </source>
</evidence>
<dbReference type="PRINTS" id="PR00625">
    <property type="entry name" value="JDOMAIN"/>
</dbReference>
<dbReference type="InterPro" id="IPR036869">
    <property type="entry name" value="J_dom_sf"/>
</dbReference>
<dbReference type="STRING" id="32264.T1K874"/>
<comment type="similarity">
    <text evidence="6">Belongs to the DNAJC25 family.</text>
</comment>
<dbReference type="PROSITE" id="PS00636">
    <property type="entry name" value="DNAJ_1"/>
    <property type="match status" value="1"/>
</dbReference>
<dbReference type="PANTHER" id="PTHR44176:SF1">
    <property type="entry name" value="DNAJ HOMOLOG SUBFAMILY C MEMBER 25"/>
    <property type="match status" value="1"/>
</dbReference>
<dbReference type="HOGENOM" id="CLU_055735_0_0_1"/>
<accession>T1K874</accession>
<dbReference type="SMART" id="SM00271">
    <property type="entry name" value="DnaJ"/>
    <property type="match status" value="1"/>
</dbReference>
<dbReference type="KEGG" id="tut:107362091"/>
<dbReference type="EnsemblMetazoa" id="tetur07g00300.1">
    <property type="protein sequence ID" value="tetur07g00300.1"/>
    <property type="gene ID" value="tetur07g00300"/>
</dbReference>
<dbReference type="PANTHER" id="PTHR44176">
    <property type="entry name" value="DNAJ HOMOLOG SUBFAMILY C MEMBER 25"/>
    <property type="match status" value="1"/>
</dbReference>
<feature type="transmembrane region" description="Helical" evidence="7">
    <location>
        <begin position="120"/>
        <end position="140"/>
    </location>
</feature>
<dbReference type="InterPro" id="IPR018253">
    <property type="entry name" value="DnaJ_domain_CS"/>
</dbReference>
<dbReference type="AlphaFoldDB" id="T1K874"/>
<dbReference type="InterPro" id="IPR044632">
    <property type="entry name" value="DNAJC25-like"/>
</dbReference>
<name>T1K874_TETUR</name>
<dbReference type="FunFam" id="1.10.287.110:FF:000036">
    <property type="entry name" value="dnaJ homolog subfamily C member 25"/>
    <property type="match status" value="1"/>
</dbReference>
<proteinExistence type="inferred from homology"/>
<dbReference type="GO" id="GO:0006457">
    <property type="term" value="P:protein folding"/>
    <property type="evidence" value="ECO:0007669"/>
    <property type="project" value="InterPro"/>
</dbReference>
<evidence type="ECO:0000256" key="6">
    <source>
        <dbReference type="ARBA" id="ARBA00024193"/>
    </source>
</evidence>
<comment type="subcellular location">
    <subcellularLocation>
        <location evidence="1">Membrane</location>
        <topology evidence="1">Multi-pass membrane protein</topology>
    </subcellularLocation>
</comment>
<feature type="transmembrane region" description="Helical" evidence="7">
    <location>
        <begin position="220"/>
        <end position="238"/>
    </location>
</feature>
<evidence type="ECO:0000256" key="1">
    <source>
        <dbReference type="ARBA" id="ARBA00004141"/>
    </source>
</evidence>